<evidence type="ECO:0000256" key="3">
    <source>
        <dbReference type="ARBA" id="ARBA00022448"/>
    </source>
</evidence>
<dbReference type="InterPro" id="IPR006657">
    <property type="entry name" value="MoPterin_dinucl-bd_dom"/>
</dbReference>
<feature type="binding site" evidence="16">
    <location>
        <position position="350"/>
    </location>
    <ligand>
        <name>Mo-bis(molybdopterin guanine dinucleotide)</name>
        <dbReference type="ChEBI" id="CHEBI:60539"/>
    </ligand>
</feature>
<dbReference type="Gene3D" id="2.20.25.90">
    <property type="entry name" value="ADC-like domains"/>
    <property type="match status" value="1"/>
</dbReference>
<dbReference type="PANTHER" id="PTHR43105">
    <property type="entry name" value="RESPIRATORY NITRATE REDUCTASE"/>
    <property type="match status" value="1"/>
</dbReference>
<evidence type="ECO:0000256" key="7">
    <source>
        <dbReference type="ARBA" id="ARBA00022729"/>
    </source>
</evidence>
<evidence type="ECO:0000256" key="2">
    <source>
        <dbReference type="ARBA" id="ARBA00011771"/>
    </source>
</evidence>
<dbReference type="GO" id="GO:0045333">
    <property type="term" value="P:cellular respiration"/>
    <property type="evidence" value="ECO:0007669"/>
    <property type="project" value="UniProtKB-ARBA"/>
</dbReference>
<feature type="binding site" evidence="16">
    <location>
        <begin position="675"/>
        <end position="684"/>
    </location>
    <ligand>
        <name>Mo-bis(molybdopterin guanine dinucleotide)</name>
        <dbReference type="ChEBI" id="CHEBI:60539"/>
    </ligand>
</feature>
<evidence type="ECO:0000256" key="4">
    <source>
        <dbReference type="ARBA" id="ARBA00022485"/>
    </source>
</evidence>
<dbReference type="Gene3D" id="3.40.50.740">
    <property type="match status" value="1"/>
</dbReference>
<dbReference type="GO" id="GO:0006777">
    <property type="term" value="P:Mo-molybdopterin cofactor biosynthetic process"/>
    <property type="evidence" value="ECO:0007669"/>
    <property type="project" value="UniProtKB-UniRule"/>
</dbReference>
<dbReference type="Proteomes" id="UP000076964">
    <property type="component" value="Unassembled WGS sequence"/>
</dbReference>
<dbReference type="PANTHER" id="PTHR43105:SF11">
    <property type="entry name" value="PERIPLASMIC NITRATE REDUCTASE"/>
    <property type="match status" value="1"/>
</dbReference>
<feature type="binding site" evidence="16">
    <location>
        <position position="346"/>
    </location>
    <ligand>
        <name>Mo-bis(molybdopterin guanine dinucleotide)</name>
        <dbReference type="ChEBI" id="CHEBI:60539"/>
    </ligand>
</feature>
<dbReference type="GO" id="GO:0016020">
    <property type="term" value="C:membrane"/>
    <property type="evidence" value="ECO:0007669"/>
    <property type="project" value="TreeGrafter"/>
</dbReference>
<comment type="cofactor">
    <cofactor evidence="16">
        <name>[4Fe-4S] cluster</name>
        <dbReference type="ChEBI" id="CHEBI:49883"/>
    </cofactor>
    <text evidence="16">Binds 1 [4Fe-4S] cluster.</text>
</comment>
<feature type="binding site" evidence="16">
    <location>
        <position position="174"/>
    </location>
    <ligand>
        <name>Mo-bis(molybdopterin guanine dinucleotide)</name>
        <dbReference type="ChEBI" id="CHEBI:60539"/>
    </ligand>
</feature>
<keyword evidence="9 16" id="KW-0249">Electron transport</keyword>
<dbReference type="NCBIfam" id="TIGR01409">
    <property type="entry name" value="TAT_signal_seq"/>
    <property type="match status" value="1"/>
</dbReference>
<feature type="domain" description="4Fe-4S Mo/W bis-MGD-type" evidence="17">
    <location>
        <begin position="39"/>
        <end position="95"/>
    </location>
</feature>
<feature type="binding site" evidence="16">
    <location>
        <position position="776"/>
    </location>
    <ligand>
        <name>Mo-bis(molybdopterin guanine dinucleotide)</name>
        <dbReference type="ChEBI" id="CHEBI:60539"/>
    </ligand>
</feature>
<keyword evidence="19" id="KW-1185">Reference proteome</keyword>
<organism evidence="18 19">
    <name type="scientific">Thermodesulfatator autotrophicus</name>
    <dbReference type="NCBI Taxonomy" id="1795632"/>
    <lineage>
        <taxon>Bacteria</taxon>
        <taxon>Pseudomonadati</taxon>
        <taxon>Thermodesulfobacteriota</taxon>
        <taxon>Thermodesulfobacteria</taxon>
        <taxon>Thermodesulfobacteriales</taxon>
        <taxon>Thermodesulfatatoraceae</taxon>
        <taxon>Thermodesulfatator</taxon>
    </lineage>
</organism>
<evidence type="ECO:0000256" key="12">
    <source>
        <dbReference type="ARBA" id="ARBA00023014"/>
    </source>
</evidence>
<dbReference type="SUPFAM" id="SSF50692">
    <property type="entry name" value="ADC-like"/>
    <property type="match status" value="1"/>
</dbReference>
<evidence type="ECO:0000256" key="11">
    <source>
        <dbReference type="ARBA" id="ARBA00023004"/>
    </source>
</evidence>
<name>A0A177E818_9BACT</name>
<reference evidence="18 19" key="1">
    <citation type="submission" date="2016-02" db="EMBL/GenBank/DDBJ databases">
        <title>Draft genome sequence of Thermodesulfatator sp. S606.</title>
        <authorList>
            <person name="Lai Q."/>
            <person name="Cao J."/>
            <person name="Dupont S."/>
            <person name="Shao Z."/>
            <person name="Jebbar M."/>
            <person name="Alain K."/>
        </authorList>
    </citation>
    <scope>NUCLEOTIDE SEQUENCE [LARGE SCALE GENOMIC DNA]</scope>
    <source>
        <strain evidence="18 19">S606</strain>
    </source>
</reference>
<dbReference type="Pfam" id="PF00384">
    <property type="entry name" value="Molybdopterin"/>
    <property type="match status" value="1"/>
</dbReference>
<dbReference type="GO" id="GO:0051539">
    <property type="term" value="F:4 iron, 4 sulfur cluster binding"/>
    <property type="evidence" value="ECO:0007669"/>
    <property type="project" value="UniProtKB-KW"/>
</dbReference>
<feature type="binding site" evidence="16">
    <location>
        <begin position="258"/>
        <end position="260"/>
    </location>
    <ligand>
        <name>Mo-bis(molybdopterin guanine dinucleotide)</name>
        <dbReference type="ChEBI" id="CHEBI:60539"/>
    </ligand>
</feature>
<dbReference type="PROSITE" id="PS51318">
    <property type="entry name" value="TAT"/>
    <property type="match status" value="1"/>
</dbReference>
<feature type="binding site" evidence="16">
    <location>
        <position position="504"/>
    </location>
    <ligand>
        <name>Mo-bis(molybdopterin guanine dinucleotide)</name>
        <dbReference type="ChEBI" id="CHEBI:60539"/>
    </ligand>
</feature>
<dbReference type="AlphaFoldDB" id="A0A177E818"/>
<feature type="binding site" evidence="16">
    <location>
        <position position="49"/>
    </location>
    <ligand>
        <name>[4Fe-4S] cluster</name>
        <dbReference type="ChEBI" id="CHEBI:49883"/>
    </ligand>
</feature>
<comment type="similarity">
    <text evidence="16">Belongs to the prokaryotic molybdopterin-containing oxidoreductase family. NasA/NapA/NarB subfamily.</text>
</comment>
<evidence type="ECO:0000259" key="17">
    <source>
        <dbReference type="PROSITE" id="PS51669"/>
    </source>
</evidence>
<evidence type="ECO:0000256" key="13">
    <source>
        <dbReference type="ARBA" id="ARBA00023063"/>
    </source>
</evidence>
<accession>A0A177E818</accession>
<evidence type="ECO:0000256" key="15">
    <source>
        <dbReference type="ARBA" id="ARBA00055000"/>
    </source>
</evidence>
<comment type="subunit">
    <text evidence="2">Heterodimer of a large and a small subunit.</text>
</comment>
<dbReference type="OrthoDB" id="9803192at2"/>
<dbReference type="Pfam" id="PF04879">
    <property type="entry name" value="Molybdop_Fe4S4"/>
    <property type="match status" value="1"/>
</dbReference>
<keyword evidence="12 16" id="KW-0411">Iron-sulfur</keyword>
<keyword evidence="6 16" id="KW-0479">Metal-binding</keyword>
<comment type="PTM">
    <text evidence="16">Predicted to be exported by the Tat system. The position of the signal peptide cleavage has not been experimentally proven.</text>
</comment>
<evidence type="ECO:0000313" key="19">
    <source>
        <dbReference type="Proteomes" id="UP000076964"/>
    </source>
</evidence>
<comment type="function">
    <text evidence="15">Catalytic subunit of the periplasmic nitrate reductase complex NapAB. Receives electrons from NapB and catalyzes the reduction of nitrate to nitrite.</text>
</comment>
<keyword evidence="3 16" id="KW-0813">Transport</keyword>
<dbReference type="GO" id="GO:0030151">
    <property type="term" value="F:molybdenum ion binding"/>
    <property type="evidence" value="ECO:0007669"/>
    <property type="project" value="InterPro"/>
</dbReference>
<proteinExistence type="inferred from homology"/>
<evidence type="ECO:0000256" key="9">
    <source>
        <dbReference type="ARBA" id="ARBA00022982"/>
    </source>
</evidence>
<keyword evidence="7 16" id="KW-0732">Signal</keyword>
<dbReference type="EC" id="1.9.6.1" evidence="16"/>
<dbReference type="InterPro" id="IPR010051">
    <property type="entry name" value="Periplasm_NO3_reductase_lsu"/>
</dbReference>
<dbReference type="HAMAP" id="MF_01630">
    <property type="entry name" value="Nitrate_reduct_NapA"/>
    <property type="match status" value="1"/>
</dbReference>
<keyword evidence="13 16" id="KW-0534">Nitrate assimilation</keyword>
<dbReference type="GO" id="GO:0042128">
    <property type="term" value="P:nitrate assimilation"/>
    <property type="evidence" value="ECO:0007669"/>
    <property type="project" value="UniProtKB-UniRule"/>
</dbReference>
<sequence length="800" mass="90289">MALTRREFLKRTAALTAASLVGMKLPFVLDQEAQAADADKWVRGVCRFCGVGCRVELGLKNGKPVAIRGVPDSRTNYGFLCMKGMLFYQIMNHPERLKKPLYRASKKDKFKEISWEEALDIAAEKFAQAVKNYGPNSVAYYGSGQALTEETYLFQKVMRAGLRTNNVEGNPRLCMASAVGGYLTSFGADEPIGSYADIEQAFCFFIIGSNMAEAHPVLFRRVMRRKLDNPKEVFVINADPRVSPTSRIADVHLQFKPGTDLALLNAMAYVIVEEKLYDENFIKNYCVFRVGKNKKKVSFEEYKKFLAAYTPERAAEICGGNITPDIIRLVARKFATSPATMSFWTMGLNQRIRGVWANNLVHNLHLLTGQLCRPGADSFSLTGQPNACGGVREGGGLCHILPGHRPVKVDKLRHQVEDLWGVPRGRIPAKPGYHTIAMFSAVNEGKIKAIWINCTSPAQSLPHVDKYRKGMAREDVFLVVTDIFPTKTTELANLVLPTAFHFEKTGVYGCTERRSQITVKTIDPPGEAKPEVWIVREWALKLAEKLNDPVIKKTVEPFIGLEEGFALPKAIWDEYTQKLTAHRDNDLRGATYEVLMQMPDGVQWPAPTKEWALKGGTYKKFVRGLDPLADKEAVDEKPYQFYGPAHKDRKLWIWLRPYKGAAEEPDAEYPFYLSTGRIIDHWHTTSMTGRIKELLRANPYAYVEINPKDAKRLGINPGDMVLVETRRGRNILPAKVYEGPMEGMVFVYWHDMHEERMINRVTKDAFDPGSKEPEFKICACRIKRISGPKPLKPYVVGHKI</sequence>
<keyword evidence="4 16" id="KW-0004">4Fe-4S</keyword>
<comment type="subunit">
    <text evidence="16">Component of the nitrate reductase NapAB complex composed of NapA and NapB.</text>
</comment>
<dbReference type="CDD" id="cd00508">
    <property type="entry name" value="MopB_CT_Fdh-Nap-like"/>
    <property type="match status" value="1"/>
</dbReference>
<feature type="binding site" evidence="16">
    <location>
        <position position="46"/>
    </location>
    <ligand>
        <name>[4Fe-4S] cluster</name>
        <dbReference type="ChEBI" id="CHEBI:49883"/>
    </ligand>
</feature>
<evidence type="ECO:0000256" key="10">
    <source>
        <dbReference type="ARBA" id="ARBA00023002"/>
    </source>
</evidence>
<evidence type="ECO:0000256" key="16">
    <source>
        <dbReference type="HAMAP-Rule" id="MF_01630"/>
    </source>
</evidence>
<dbReference type="STRING" id="1795632.TH606_03720"/>
<evidence type="ECO:0000256" key="14">
    <source>
        <dbReference type="ARBA" id="ARBA00052176"/>
    </source>
</evidence>
<gene>
    <name evidence="16" type="primary">napA</name>
    <name evidence="18" type="ORF">TH606_03720</name>
</gene>
<dbReference type="SUPFAM" id="SSF53706">
    <property type="entry name" value="Formate dehydrogenase/DMSO reductase, domains 1-3"/>
    <property type="match status" value="1"/>
</dbReference>
<feature type="binding site" evidence="16">
    <location>
        <position position="759"/>
    </location>
    <ligand>
        <name>Mo-bis(molybdopterin guanine dinucleotide)</name>
        <dbReference type="ChEBI" id="CHEBI:60539"/>
    </ligand>
</feature>
<keyword evidence="11 16" id="KW-0408">Iron</keyword>
<comment type="catalytic activity">
    <reaction evidence="14 16">
        <text>2 Fe(II)-[cytochrome] + nitrate + 2 H(+) = 2 Fe(III)-[cytochrome] + nitrite + H2O</text>
        <dbReference type="Rhea" id="RHEA:12909"/>
        <dbReference type="Rhea" id="RHEA-COMP:11777"/>
        <dbReference type="Rhea" id="RHEA-COMP:11778"/>
        <dbReference type="ChEBI" id="CHEBI:15377"/>
        <dbReference type="ChEBI" id="CHEBI:15378"/>
        <dbReference type="ChEBI" id="CHEBI:16301"/>
        <dbReference type="ChEBI" id="CHEBI:17632"/>
        <dbReference type="ChEBI" id="CHEBI:29033"/>
        <dbReference type="ChEBI" id="CHEBI:29034"/>
        <dbReference type="EC" id="1.9.6.1"/>
    </reaction>
</comment>
<dbReference type="GO" id="GO:0050140">
    <property type="term" value="F:nitrate reductase (cytochrome) activity"/>
    <property type="evidence" value="ECO:0007669"/>
    <property type="project" value="UniProtKB-EC"/>
</dbReference>
<dbReference type="Gene3D" id="2.40.40.20">
    <property type="match status" value="1"/>
</dbReference>
<feature type="binding site" evidence="16">
    <location>
        <position position="81"/>
    </location>
    <ligand>
        <name>[4Fe-4S] cluster</name>
        <dbReference type="ChEBI" id="CHEBI:49883"/>
    </ligand>
</feature>
<dbReference type="Pfam" id="PF01568">
    <property type="entry name" value="Molydop_binding"/>
    <property type="match status" value="1"/>
</dbReference>
<dbReference type="EMBL" id="LSFI01000014">
    <property type="protein sequence ID" value="OAG28045.1"/>
    <property type="molecule type" value="Genomic_DNA"/>
</dbReference>
<dbReference type="InterPro" id="IPR019546">
    <property type="entry name" value="TAT_signal_bac_arc"/>
</dbReference>
<dbReference type="GO" id="GO:0030313">
    <property type="term" value="C:cell envelope"/>
    <property type="evidence" value="ECO:0007669"/>
    <property type="project" value="UniProtKB-SubCell"/>
</dbReference>
<keyword evidence="10 16" id="KW-0560">Oxidoreductase</keyword>
<comment type="function">
    <text evidence="16">Catalytic subunit of the nitrate reductase complex NapAB. Receives electrons from NapB and catalyzes the reduction of nitrate to nitrite.</text>
</comment>
<dbReference type="FunFam" id="2.40.40.20:FF:000005">
    <property type="entry name" value="Periplasmic nitrate reductase"/>
    <property type="match status" value="1"/>
</dbReference>
<dbReference type="RefSeq" id="WP_068541389.1">
    <property type="nucleotide sequence ID" value="NZ_LSFI01000014.1"/>
</dbReference>
<feature type="binding site" evidence="16">
    <location>
        <position position="170"/>
    </location>
    <ligand>
        <name>Mo-bis(molybdopterin guanine dinucleotide)</name>
        <dbReference type="ChEBI" id="CHEBI:60539"/>
    </ligand>
</feature>
<feature type="binding site" evidence="16">
    <location>
        <position position="749"/>
    </location>
    <ligand>
        <name>substrate</name>
    </ligand>
</feature>
<dbReference type="SMART" id="SM00926">
    <property type="entry name" value="Molybdop_Fe4S4"/>
    <property type="match status" value="1"/>
</dbReference>
<protein>
    <recommendedName>
        <fullName evidence="16">Nitrate reductase</fullName>
        <ecNumber evidence="16">1.9.6.1</ecNumber>
    </recommendedName>
</protein>
<comment type="subcellular location">
    <subcellularLocation>
        <location evidence="1">Cell envelope</location>
    </subcellularLocation>
    <subcellularLocation>
        <location evidence="16">Secreted</location>
    </subcellularLocation>
    <text evidence="16">Membrane-associated.</text>
</comment>
<dbReference type="GO" id="GO:0005506">
    <property type="term" value="F:iron ion binding"/>
    <property type="evidence" value="ECO:0007669"/>
    <property type="project" value="UniProtKB-UniRule"/>
</dbReference>
<feature type="binding site" evidence="16">
    <location>
        <position position="145"/>
    </location>
    <ligand>
        <name>Mo-bis(molybdopterin guanine dinucleotide)</name>
        <dbReference type="ChEBI" id="CHEBI:60539"/>
    </ligand>
</feature>
<evidence type="ECO:0000313" key="18">
    <source>
        <dbReference type="EMBL" id="OAG28045.1"/>
    </source>
</evidence>
<comment type="cofactor">
    <cofactor evidence="16">
        <name>Mo-bis(molybdopterin guanine dinucleotide)</name>
        <dbReference type="ChEBI" id="CHEBI:60539"/>
    </cofactor>
    <text evidence="16">Binds 1 molybdenum-bis(molybdopterin guanine dinucleotide) (Mo-bis-MGD) cofactor per subunit.</text>
</comment>
<feature type="binding site" evidence="16">
    <location>
        <position position="83"/>
    </location>
    <ligand>
        <name>Mo-bis(molybdopterin guanine dinucleotide)</name>
        <dbReference type="ChEBI" id="CHEBI:60539"/>
    </ligand>
</feature>
<comment type="caution">
    <text evidence="16">Lacks conserved residue(s) required for the propagation of feature annotation.</text>
</comment>
<dbReference type="GO" id="GO:0005576">
    <property type="term" value="C:extracellular region"/>
    <property type="evidence" value="ECO:0007669"/>
    <property type="project" value="UniProtKB-SubCell"/>
</dbReference>
<dbReference type="GO" id="GO:0043546">
    <property type="term" value="F:molybdopterin cofactor binding"/>
    <property type="evidence" value="ECO:0007669"/>
    <property type="project" value="InterPro"/>
</dbReference>
<keyword evidence="8" id="KW-0574">Periplasm</keyword>
<dbReference type="Gene3D" id="3.40.228.10">
    <property type="entry name" value="Dimethylsulfoxide Reductase, domain 2"/>
    <property type="match status" value="1"/>
</dbReference>
<comment type="caution">
    <text evidence="18">The sequence shown here is derived from an EMBL/GenBank/DDBJ whole genome shotgun (WGS) entry which is preliminary data.</text>
</comment>
<dbReference type="InterPro" id="IPR006311">
    <property type="entry name" value="TAT_signal"/>
</dbReference>
<dbReference type="GO" id="GO:0009325">
    <property type="term" value="C:nitrate reductase complex"/>
    <property type="evidence" value="ECO:0007669"/>
    <property type="project" value="TreeGrafter"/>
</dbReference>
<evidence type="ECO:0000256" key="1">
    <source>
        <dbReference type="ARBA" id="ARBA00004196"/>
    </source>
</evidence>
<dbReference type="InterPro" id="IPR006963">
    <property type="entry name" value="Mopterin_OxRdtase_4Fe-4S_dom"/>
</dbReference>
<keyword evidence="5 16" id="KW-0500">Molybdenum</keyword>
<evidence type="ECO:0000256" key="5">
    <source>
        <dbReference type="ARBA" id="ARBA00022505"/>
    </source>
</evidence>
<dbReference type="GO" id="GO:0009055">
    <property type="term" value="F:electron transfer activity"/>
    <property type="evidence" value="ECO:0007669"/>
    <property type="project" value="UniProtKB-UniRule"/>
</dbReference>
<feature type="binding site" evidence="16">
    <location>
        <position position="53"/>
    </location>
    <ligand>
        <name>[4Fe-4S] cluster</name>
        <dbReference type="ChEBI" id="CHEBI:49883"/>
    </ligand>
</feature>
<dbReference type="InterPro" id="IPR009010">
    <property type="entry name" value="Asp_de-COase-like_dom_sf"/>
</dbReference>
<evidence type="ECO:0000256" key="6">
    <source>
        <dbReference type="ARBA" id="ARBA00022723"/>
    </source>
</evidence>
<dbReference type="InterPro" id="IPR050123">
    <property type="entry name" value="Prok_molybdopt-oxidoreductase"/>
</dbReference>
<dbReference type="PROSITE" id="PS51669">
    <property type="entry name" value="4FE4S_MOW_BIS_MGD"/>
    <property type="match status" value="1"/>
</dbReference>
<dbReference type="CDD" id="cd02754">
    <property type="entry name" value="MopB_Nitrate-R-NapA-like"/>
    <property type="match status" value="1"/>
</dbReference>
<dbReference type="InterPro" id="IPR006656">
    <property type="entry name" value="Mopterin_OxRdtase"/>
</dbReference>
<evidence type="ECO:0000256" key="8">
    <source>
        <dbReference type="ARBA" id="ARBA00022764"/>
    </source>
</evidence>